<comment type="caution">
    <text evidence="1">The sequence shown here is derived from an EMBL/GenBank/DDBJ whole genome shotgun (WGS) entry which is preliminary data.</text>
</comment>
<reference evidence="1 2" key="1">
    <citation type="journal article" date="2016" name="Nat. Commun.">
        <title>Thousands of microbial genomes shed light on interconnected biogeochemical processes in an aquifer system.</title>
        <authorList>
            <person name="Anantharaman K."/>
            <person name="Brown C.T."/>
            <person name="Hug L.A."/>
            <person name="Sharon I."/>
            <person name="Castelle C.J."/>
            <person name="Probst A.J."/>
            <person name="Thomas B.C."/>
            <person name="Singh A."/>
            <person name="Wilkins M.J."/>
            <person name="Karaoz U."/>
            <person name="Brodie E.L."/>
            <person name="Williams K.H."/>
            <person name="Hubbard S.S."/>
            <person name="Banfield J.F."/>
        </authorList>
    </citation>
    <scope>NUCLEOTIDE SEQUENCE [LARGE SCALE GENOMIC DNA]</scope>
</reference>
<name>A0A1G2M9R8_9BACT</name>
<dbReference type="EMBL" id="MHRI01000029">
    <property type="protein sequence ID" value="OHA20494.1"/>
    <property type="molecule type" value="Genomic_DNA"/>
</dbReference>
<dbReference type="InterPro" id="IPR036583">
    <property type="entry name" value="23S_rRNA_IVS_sf"/>
</dbReference>
<dbReference type="AlphaFoldDB" id="A0A1G2M9R8"/>
<organism evidence="1 2">
    <name type="scientific">Candidatus Taylorbacteria bacterium RIFCSPHIGHO2_01_FULL_51_15</name>
    <dbReference type="NCBI Taxonomy" id="1802304"/>
    <lineage>
        <taxon>Bacteria</taxon>
        <taxon>Candidatus Tayloriibacteriota</taxon>
    </lineage>
</organism>
<dbReference type="PIRSF" id="PIRSF035652">
    <property type="entry name" value="CHP02436"/>
    <property type="match status" value="1"/>
</dbReference>
<protein>
    <recommendedName>
        <fullName evidence="3">Four helix bundle protein</fullName>
    </recommendedName>
</protein>
<gene>
    <name evidence="1" type="ORF">A2849_00670</name>
</gene>
<dbReference type="Proteomes" id="UP000178121">
    <property type="component" value="Unassembled WGS sequence"/>
</dbReference>
<dbReference type="PANTHER" id="PTHR38471:SF2">
    <property type="entry name" value="FOUR HELIX BUNDLE PROTEIN"/>
    <property type="match status" value="1"/>
</dbReference>
<evidence type="ECO:0008006" key="3">
    <source>
        <dbReference type="Google" id="ProtNLM"/>
    </source>
</evidence>
<accession>A0A1G2M9R8</accession>
<sequence length="128" mass="14408">MTNTQNPKKENSHHFDLEKRTTEFAKEVIRLCVQLPRNPINDRLVGQVAGSAGSIGANYREANDALGTKDFVHKLKISRREAKETIHWLELIVVANPSVEKKVSLLIKEAIELRNILSSIISKVNNPI</sequence>
<dbReference type="NCBIfam" id="TIGR02436">
    <property type="entry name" value="four helix bundle protein"/>
    <property type="match status" value="1"/>
</dbReference>
<dbReference type="Gene3D" id="1.20.1440.60">
    <property type="entry name" value="23S rRNA-intervening sequence"/>
    <property type="match status" value="1"/>
</dbReference>
<dbReference type="InterPro" id="IPR012657">
    <property type="entry name" value="23S_rRNA-intervening_sequence"/>
</dbReference>
<dbReference type="SUPFAM" id="SSF158446">
    <property type="entry name" value="IVS-encoded protein-like"/>
    <property type="match status" value="1"/>
</dbReference>
<proteinExistence type="predicted"/>
<dbReference type="Pfam" id="PF05635">
    <property type="entry name" value="23S_rRNA_IVP"/>
    <property type="match status" value="1"/>
</dbReference>
<evidence type="ECO:0000313" key="2">
    <source>
        <dbReference type="Proteomes" id="UP000178121"/>
    </source>
</evidence>
<dbReference type="PANTHER" id="PTHR38471">
    <property type="entry name" value="FOUR HELIX BUNDLE PROTEIN"/>
    <property type="match status" value="1"/>
</dbReference>
<evidence type="ECO:0000313" key="1">
    <source>
        <dbReference type="EMBL" id="OHA20494.1"/>
    </source>
</evidence>